<comment type="subcellular location">
    <subcellularLocation>
        <location evidence="7">Cell membrane</location>
        <topology evidence="7">Peripheral membrane protein</topology>
    </subcellularLocation>
    <subcellularLocation>
        <location evidence="1">Membrane</location>
    </subcellularLocation>
</comment>
<keyword evidence="2 7" id="KW-0813">Transport</keyword>
<evidence type="ECO:0000313" key="8">
    <source>
        <dbReference type="EMBL" id="SDH42281.1"/>
    </source>
</evidence>
<dbReference type="STRING" id="370764.SAMN04489810_3020"/>
<keyword evidence="4 7" id="KW-0406">Ion transport</keyword>
<accession>A0A1G8C9Z6</accession>
<dbReference type="InterPro" id="IPR000711">
    <property type="entry name" value="ATPase_OSCP/dsu"/>
</dbReference>
<keyword evidence="9" id="KW-1185">Reference proteome</keyword>
<comment type="function">
    <text evidence="7">This protein is part of the stalk that links CF(0) to CF(1). It either transmits conformational changes from CF(0) to CF(1) or is implicated in proton conduction.</text>
</comment>
<dbReference type="Pfam" id="PF00213">
    <property type="entry name" value="OSCP"/>
    <property type="match status" value="1"/>
</dbReference>
<comment type="similarity">
    <text evidence="7">Belongs to the ATPase delta chain family.</text>
</comment>
<reference evidence="8 9" key="1">
    <citation type="submission" date="2016-10" db="EMBL/GenBank/DDBJ databases">
        <authorList>
            <person name="de Groot N.N."/>
        </authorList>
    </citation>
    <scope>NUCLEOTIDE SEQUENCE [LARGE SCALE GENOMIC DNA]</scope>
    <source>
        <strain evidence="8 9">DSM 23142</strain>
    </source>
</reference>
<evidence type="ECO:0000256" key="7">
    <source>
        <dbReference type="HAMAP-Rule" id="MF_01416"/>
    </source>
</evidence>
<keyword evidence="7" id="KW-0139">CF(1)</keyword>
<protein>
    <recommendedName>
        <fullName evidence="7">ATP synthase subunit delta</fullName>
    </recommendedName>
    <alternativeName>
        <fullName evidence="7">ATP synthase F(1) sector subunit delta</fullName>
    </alternativeName>
    <alternativeName>
        <fullName evidence="7">F-type ATPase subunit delta</fullName>
        <shortName evidence="7">F-ATPase subunit delta</shortName>
    </alternativeName>
</protein>
<dbReference type="GO" id="GO:0046933">
    <property type="term" value="F:proton-transporting ATP synthase activity, rotational mechanism"/>
    <property type="evidence" value="ECO:0007669"/>
    <property type="project" value="UniProtKB-UniRule"/>
</dbReference>
<keyword evidence="7" id="KW-1003">Cell membrane</keyword>
<dbReference type="GO" id="GO:0005886">
    <property type="term" value="C:plasma membrane"/>
    <property type="evidence" value="ECO:0007669"/>
    <property type="project" value="UniProtKB-SubCell"/>
</dbReference>
<gene>
    <name evidence="7" type="primary">atpH</name>
    <name evidence="8" type="ORF">SAMN04489810_3020</name>
</gene>
<keyword evidence="6 7" id="KW-0066">ATP synthesis</keyword>
<dbReference type="OrthoDB" id="5242917at2"/>
<dbReference type="PANTHER" id="PTHR11910">
    <property type="entry name" value="ATP SYNTHASE DELTA CHAIN"/>
    <property type="match status" value="1"/>
</dbReference>
<dbReference type="HAMAP" id="MF_01416">
    <property type="entry name" value="ATP_synth_delta_bact"/>
    <property type="match status" value="1"/>
</dbReference>
<dbReference type="NCBIfam" id="TIGR01145">
    <property type="entry name" value="ATP_synt_delta"/>
    <property type="match status" value="1"/>
</dbReference>
<evidence type="ECO:0000256" key="6">
    <source>
        <dbReference type="ARBA" id="ARBA00023310"/>
    </source>
</evidence>
<sequence length="263" mass="27169">MGSATTQATAAVTTALAAVTSIDIDTARELFAASRAVGDSSQLSGALADSSAPDQARADVVTAIFGGSFQPATVSLLSTIVAQRWSSADDLVDAIEELAIRAAAIAEPDADVEGDLFGFSRLVADNPELELALGSRLGDESAKGALVISLLQGRASESAILIASSLVQQQRERRARQLVIRAMDLVADQRGRTVATVVSATVLSQAQLQRLAGVLSARYGTTVSLNTVVDPTVVGGLRVQIADDVIDASVSARLADLRQRLAG</sequence>
<name>A0A1G8C9Z6_9MICO</name>
<proteinExistence type="inferred from homology"/>
<evidence type="ECO:0000256" key="1">
    <source>
        <dbReference type="ARBA" id="ARBA00004370"/>
    </source>
</evidence>
<evidence type="ECO:0000256" key="5">
    <source>
        <dbReference type="ARBA" id="ARBA00023136"/>
    </source>
</evidence>
<dbReference type="EMBL" id="LT629692">
    <property type="protein sequence ID" value="SDH42281.1"/>
    <property type="molecule type" value="Genomic_DNA"/>
</dbReference>
<evidence type="ECO:0000256" key="2">
    <source>
        <dbReference type="ARBA" id="ARBA00022448"/>
    </source>
</evidence>
<comment type="function">
    <text evidence="7">F(1)F(0) ATP synthase produces ATP from ADP in the presence of a proton or sodium gradient. F-type ATPases consist of two structural domains, F(1) containing the extramembraneous catalytic core and F(0) containing the membrane proton channel, linked together by a central stalk and a peripheral stalk. During catalysis, ATP synthesis in the catalytic domain of F(1) is coupled via a rotary mechanism of the central stalk subunits to proton translocation.</text>
</comment>
<evidence type="ECO:0000256" key="4">
    <source>
        <dbReference type="ARBA" id="ARBA00023065"/>
    </source>
</evidence>
<evidence type="ECO:0000256" key="3">
    <source>
        <dbReference type="ARBA" id="ARBA00022781"/>
    </source>
</evidence>
<evidence type="ECO:0000313" key="9">
    <source>
        <dbReference type="Proteomes" id="UP000199009"/>
    </source>
</evidence>
<keyword evidence="5 7" id="KW-0472">Membrane</keyword>
<dbReference type="GO" id="GO:0045259">
    <property type="term" value="C:proton-transporting ATP synthase complex"/>
    <property type="evidence" value="ECO:0007669"/>
    <property type="project" value="UniProtKB-KW"/>
</dbReference>
<dbReference type="AlphaFoldDB" id="A0A1G8C9Z6"/>
<keyword evidence="3 7" id="KW-0375">Hydrogen ion transport</keyword>
<dbReference type="Proteomes" id="UP000199009">
    <property type="component" value="Chromosome I"/>
</dbReference>
<dbReference type="RefSeq" id="WP_091491844.1">
    <property type="nucleotide sequence ID" value="NZ_LT629692.1"/>
</dbReference>
<organism evidence="8 9">
    <name type="scientific">Microbacterium pygmaeum</name>
    <dbReference type="NCBI Taxonomy" id="370764"/>
    <lineage>
        <taxon>Bacteria</taxon>
        <taxon>Bacillati</taxon>
        <taxon>Actinomycetota</taxon>
        <taxon>Actinomycetes</taxon>
        <taxon>Micrococcales</taxon>
        <taxon>Microbacteriaceae</taxon>
        <taxon>Microbacterium</taxon>
    </lineage>
</organism>
<dbReference type="NCBIfam" id="NF009967">
    <property type="entry name" value="PRK13430.1"/>
    <property type="match status" value="1"/>
</dbReference>